<keyword evidence="2" id="KW-1185">Reference proteome</keyword>
<dbReference type="PANTHER" id="PTHR39596">
    <property type="match status" value="1"/>
</dbReference>
<sequence length="266" mass="30680">MESNLVKGRATANLWLDTLCIPVQSQCHEYRDRCIHDMHKIYREAVAVVVLDPDLQQATRVSKPVEIVARLLCSLWKMRLWTYQEGSIALDLEFSDSEDDNVHKHMNRDIVEFQITRSLRNVCRKFIMSSARWDLENNPESTLDDMLRAVSHRGTSRPDDETICIATLMHLDPAPLLDALPRHRMTMLLQMLPWIPKLALFAYGPRQQAPGSRWAPLKFITPYGIKDPVVCSWRCLTQKAKRAIHYAGGDVNCRQKVWTILCLGEK</sequence>
<organism evidence="1 2">
    <name type="scientific">Endocarpon pusillum</name>
    <dbReference type="NCBI Taxonomy" id="364733"/>
    <lineage>
        <taxon>Eukaryota</taxon>
        <taxon>Fungi</taxon>
        <taxon>Dikarya</taxon>
        <taxon>Ascomycota</taxon>
        <taxon>Pezizomycotina</taxon>
        <taxon>Eurotiomycetes</taxon>
        <taxon>Chaetothyriomycetidae</taxon>
        <taxon>Verrucariales</taxon>
        <taxon>Verrucariaceae</taxon>
        <taxon>Endocarpon</taxon>
    </lineage>
</organism>
<evidence type="ECO:0000313" key="2">
    <source>
        <dbReference type="Proteomes" id="UP000606974"/>
    </source>
</evidence>
<evidence type="ECO:0008006" key="3">
    <source>
        <dbReference type="Google" id="ProtNLM"/>
    </source>
</evidence>
<dbReference type="PANTHER" id="PTHR39596:SF2">
    <property type="entry name" value="HET DOMAIN PROTEIN (AFU_ORTHOLOGUE AFUA_1G17550)-RELATED"/>
    <property type="match status" value="1"/>
</dbReference>
<comment type="caution">
    <text evidence="1">The sequence shown here is derived from an EMBL/GenBank/DDBJ whole genome shotgun (WGS) entry which is preliminary data.</text>
</comment>
<name>A0A8H7AM67_9EURO</name>
<dbReference type="EMBL" id="JAACFV010000018">
    <property type="protein sequence ID" value="KAF7511703.1"/>
    <property type="molecule type" value="Genomic_DNA"/>
</dbReference>
<dbReference type="OrthoDB" id="2426273at2759"/>
<accession>A0A8H7AM67</accession>
<gene>
    <name evidence="1" type="ORF">GJ744_003866</name>
</gene>
<dbReference type="Proteomes" id="UP000606974">
    <property type="component" value="Unassembled WGS sequence"/>
</dbReference>
<protein>
    <recommendedName>
        <fullName evidence="3">Heterokaryon incompatibility domain-containing protein</fullName>
    </recommendedName>
</protein>
<proteinExistence type="predicted"/>
<dbReference type="AlphaFoldDB" id="A0A8H7AM67"/>
<evidence type="ECO:0000313" key="1">
    <source>
        <dbReference type="EMBL" id="KAF7511703.1"/>
    </source>
</evidence>
<reference evidence="1" key="1">
    <citation type="submission" date="2020-02" db="EMBL/GenBank/DDBJ databases">
        <authorList>
            <person name="Palmer J.M."/>
        </authorList>
    </citation>
    <scope>NUCLEOTIDE SEQUENCE</scope>
    <source>
        <strain evidence="1">EPUS1.4</strain>
        <tissue evidence="1">Thallus</tissue>
    </source>
</reference>